<dbReference type="PROSITE" id="PS50995">
    <property type="entry name" value="HTH_MARR_2"/>
    <property type="match status" value="1"/>
</dbReference>
<keyword evidence="1" id="KW-0805">Transcription regulation</keyword>
<dbReference type="SMART" id="SM00347">
    <property type="entry name" value="HTH_MARR"/>
    <property type="match status" value="1"/>
</dbReference>
<evidence type="ECO:0000256" key="3">
    <source>
        <dbReference type="ARBA" id="ARBA00023163"/>
    </source>
</evidence>
<proteinExistence type="predicted"/>
<dbReference type="PROSITE" id="PS01117">
    <property type="entry name" value="HTH_MARR_1"/>
    <property type="match status" value="1"/>
</dbReference>
<dbReference type="InterPro" id="IPR023187">
    <property type="entry name" value="Tscrpt_reg_MarR-type_CS"/>
</dbReference>
<evidence type="ECO:0000313" key="7">
    <source>
        <dbReference type="Proteomes" id="UP000193969"/>
    </source>
</evidence>
<keyword evidence="2" id="KW-0238">DNA-binding</keyword>
<sequence length="160" mass="18478">MEDAHSSMKELAELKLEYDILSRKVLYDVVEKVFDNKSEPLPNLKNRNHAILILGREKEMMPSTLARFLNLKKSSVTSIIDSLEMDGLVKRTADPMDRRKIWISLTSSGYRYMDVLEGCVEKFVNVMLEGLEEDEIEEMLQSMRSVVNLERKISAYVSDN</sequence>
<dbReference type="Gene3D" id="1.10.10.10">
    <property type="entry name" value="Winged helix-like DNA-binding domain superfamily/Winged helix DNA-binding domain"/>
    <property type="match status" value="1"/>
</dbReference>
<dbReference type="GO" id="GO:0003677">
    <property type="term" value="F:DNA binding"/>
    <property type="evidence" value="ECO:0007669"/>
    <property type="project" value="UniProtKB-KW"/>
</dbReference>
<reference evidence="7" key="2">
    <citation type="submission" date="2017-04" db="EMBL/GenBank/DDBJ databases">
        <authorList>
            <person name="Varghese N."/>
            <person name="Submissions S."/>
        </authorList>
    </citation>
    <scope>NUCLEOTIDE SEQUENCE [LARGE SCALE GENOMIC DNA]</scope>
    <source>
        <strain evidence="7">FDF-1</strain>
    </source>
</reference>
<evidence type="ECO:0000313" key="6">
    <source>
        <dbReference type="EMBL" id="SMH32362.1"/>
    </source>
</evidence>
<dbReference type="EMBL" id="FXBN01000001">
    <property type="protein sequence ID" value="SMH32362.1"/>
    <property type="molecule type" value="Genomic_DNA"/>
</dbReference>
<dbReference type="InterPro" id="IPR000835">
    <property type="entry name" value="HTH_MarR-typ"/>
</dbReference>
<dbReference type="PANTHER" id="PTHR42756:SF1">
    <property type="entry name" value="TRANSCRIPTIONAL REPRESSOR OF EMRAB OPERON"/>
    <property type="match status" value="1"/>
</dbReference>
<keyword evidence="7" id="KW-1185">Reference proteome</keyword>
<dbReference type="RefSeq" id="WP_072359195.1">
    <property type="nucleotide sequence ID" value="NZ_FXBN01000001.1"/>
</dbReference>
<dbReference type="PANTHER" id="PTHR42756">
    <property type="entry name" value="TRANSCRIPTIONAL REGULATOR, MARR"/>
    <property type="match status" value="1"/>
</dbReference>
<dbReference type="PRINTS" id="PR00598">
    <property type="entry name" value="HTHMARR"/>
</dbReference>
<accession>A0A1X7N617</accession>
<dbReference type="OrthoDB" id="10712at2157"/>
<dbReference type="Proteomes" id="UP000278252">
    <property type="component" value="Unassembled WGS sequence"/>
</dbReference>
<gene>
    <name evidence="5" type="ORF">EFE41_01100</name>
    <name evidence="6" type="ORF">SAMN06264941_0567</name>
</gene>
<feature type="domain" description="HTH marR-type" evidence="4">
    <location>
        <begin position="11"/>
        <end position="148"/>
    </location>
</feature>
<keyword evidence="3" id="KW-0804">Transcription</keyword>
<evidence type="ECO:0000256" key="2">
    <source>
        <dbReference type="ARBA" id="ARBA00023125"/>
    </source>
</evidence>
<evidence type="ECO:0000313" key="8">
    <source>
        <dbReference type="Proteomes" id="UP000278252"/>
    </source>
</evidence>
<evidence type="ECO:0000313" key="5">
    <source>
        <dbReference type="EMBL" id="RNI13213.1"/>
    </source>
</evidence>
<dbReference type="Pfam" id="PF01047">
    <property type="entry name" value="MarR"/>
    <property type="match status" value="1"/>
</dbReference>
<dbReference type="AlphaFoldDB" id="A0A1X7N617"/>
<name>A0A1X7N617_9EURY</name>
<dbReference type="SUPFAM" id="SSF46785">
    <property type="entry name" value="Winged helix' DNA-binding domain"/>
    <property type="match status" value="1"/>
</dbReference>
<dbReference type="Proteomes" id="UP000193969">
    <property type="component" value="Unassembled WGS sequence"/>
</dbReference>
<reference evidence="5 8" key="3">
    <citation type="submission" date="2018-10" db="EMBL/GenBank/DDBJ databases">
        <title>Cultivation of a novel Methanohalophilus strain from Kebrit Deep of the Red Sea and a genomic comparison of members of the genus Methanohalophilus.</title>
        <authorList>
            <person name="Guan Y."/>
            <person name="Ngugi D.K."/>
            <person name="Stingl U."/>
        </authorList>
    </citation>
    <scope>NUCLEOTIDE SEQUENCE [LARGE SCALE GENOMIC DNA]</scope>
    <source>
        <strain evidence="5 8">DSM 7471</strain>
    </source>
</reference>
<dbReference type="InterPro" id="IPR036388">
    <property type="entry name" value="WH-like_DNA-bd_sf"/>
</dbReference>
<evidence type="ECO:0000259" key="4">
    <source>
        <dbReference type="PROSITE" id="PS50995"/>
    </source>
</evidence>
<dbReference type="GO" id="GO:0003700">
    <property type="term" value="F:DNA-binding transcription factor activity"/>
    <property type="evidence" value="ECO:0007669"/>
    <property type="project" value="InterPro"/>
</dbReference>
<dbReference type="InterPro" id="IPR036390">
    <property type="entry name" value="WH_DNA-bd_sf"/>
</dbReference>
<reference evidence="6" key="1">
    <citation type="submission" date="2017-04" db="EMBL/GenBank/DDBJ databases">
        <authorList>
            <person name="Afonso C.L."/>
            <person name="Miller P.J."/>
            <person name="Scott M.A."/>
            <person name="Spackman E."/>
            <person name="Goraichik I."/>
            <person name="Dimitrov K.M."/>
            <person name="Suarez D.L."/>
            <person name="Swayne D.E."/>
        </authorList>
    </citation>
    <scope>NUCLEOTIDE SEQUENCE [LARGE SCALE GENOMIC DNA]</scope>
    <source>
        <strain evidence="6">FDF-1</strain>
    </source>
</reference>
<organism evidence="6 7">
    <name type="scientific">Methanohalophilus portucalensis FDF-1</name>
    <dbReference type="NCBI Taxonomy" id="523843"/>
    <lineage>
        <taxon>Archaea</taxon>
        <taxon>Methanobacteriati</taxon>
        <taxon>Methanobacteriota</taxon>
        <taxon>Stenosarchaea group</taxon>
        <taxon>Methanomicrobia</taxon>
        <taxon>Methanosarcinales</taxon>
        <taxon>Methanosarcinaceae</taxon>
        <taxon>Methanohalophilus</taxon>
    </lineage>
</organism>
<evidence type="ECO:0000256" key="1">
    <source>
        <dbReference type="ARBA" id="ARBA00023015"/>
    </source>
</evidence>
<protein>
    <submittedName>
        <fullName evidence="5">MarR family transcriptional regulator</fullName>
    </submittedName>
    <submittedName>
        <fullName evidence="6">Transcriptional regulator, MarR family</fullName>
    </submittedName>
</protein>
<dbReference type="EMBL" id="RJJH01000001">
    <property type="protein sequence ID" value="RNI13213.1"/>
    <property type="molecule type" value="Genomic_DNA"/>
</dbReference>